<protein>
    <submittedName>
        <fullName evidence="1">Uncharacterized protein</fullName>
    </submittedName>
</protein>
<evidence type="ECO:0000313" key="2">
    <source>
        <dbReference type="Proteomes" id="UP001140087"/>
    </source>
</evidence>
<name>A0ACC1LBH2_9FUNG</name>
<reference evidence="1" key="1">
    <citation type="submission" date="2022-07" db="EMBL/GenBank/DDBJ databases">
        <title>Phylogenomic reconstructions and comparative analyses of Kickxellomycotina fungi.</title>
        <authorList>
            <person name="Reynolds N.K."/>
            <person name="Stajich J.E."/>
            <person name="Barry K."/>
            <person name="Grigoriev I.V."/>
            <person name="Crous P."/>
            <person name="Smith M.E."/>
        </authorList>
    </citation>
    <scope>NUCLEOTIDE SEQUENCE</scope>
    <source>
        <strain evidence="1">BCRC 34780</strain>
    </source>
</reference>
<dbReference type="EMBL" id="JANBUN010000313">
    <property type="protein sequence ID" value="KAJ2804810.1"/>
    <property type="molecule type" value="Genomic_DNA"/>
</dbReference>
<gene>
    <name evidence="1" type="ORF">H4R21_001493</name>
</gene>
<dbReference type="Proteomes" id="UP001140087">
    <property type="component" value="Unassembled WGS sequence"/>
</dbReference>
<evidence type="ECO:0000313" key="1">
    <source>
        <dbReference type="EMBL" id="KAJ2804810.1"/>
    </source>
</evidence>
<proteinExistence type="predicted"/>
<sequence length="618" mass="65018">MTNSAPYALGAAGVSETAPRPRFSLLARADFVAAVDEFRDHFGQEVRSKTAEGYTFLGKDRAGGAGSAQRLAQRAVGTGAEQAASRKAHSAHGASPTRSSGSHESPPLNQPAAVHSRGSRAAAVAGGRTAASAASASNPGGESTLDNLLSYMKHSPKVAPSATRGAPQLGKGGGDFQKTVVLSQAQARVDALDIALPAHLSVALPPVERLLALSASLGRLTAQAETARAKRRSRPEEAPSRPWPKPEPEIGPDAGPAPDAGHARKRPASSLIFQIRVPKAARRQVIDAIAESRPGKRAAPSAAADGVHASPKRPRRPAAPERSSPPSSPSPPPSPRRANGKRPLGSAHTPGAGDSRARRPQAIRRNSSSDTIGRTVAGAAAATNNVAAGMTEAEVDGIRQQSQRLLALMRQCKHSGDAAREKGGRVEVEVGHYLESLACCLEDFWCRRVWLPPAEIIKNWSTMLGICEYVYKRCSAKDLAPLRGCASLVVAAVHYQLATESLETARGAPAAGQSGGDAAARDAAAYLADMSRHEQSYRALLDAHHVARQFPQTWACCQEPAPALGDFELRSHPHTKRWPPAAYPVGATSNPLDIANLVRQLCHEFLDRTGAPLQVPKG</sequence>
<keyword evidence="2" id="KW-1185">Reference proteome</keyword>
<comment type="caution">
    <text evidence="1">The sequence shown here is derived from an EMBL/GenBank/DDBJ whole genome shotgun (WGS) entry which is preliminary data.</text>
</comment>
<organism evidence="1 2">
    <name type="scientific">Coemansia helicoidea</name>
    <dbReference type="NCBI Taxonomy" id="1286919"/>
    <lineage>
        <taxon>Eukaryota</taxon>
        <taxon>Fungi</taxon>
        <taxon>Fungi incertae sedis</taxon>
        <taxon>Zoopagomycota</taxon>
        <taxon>Kickxellomycotina</taxon>
        <taxon>Kickxellomycetes</taxon>
        <taxon>Kickxellales</taxon>
        <taxon>Kickxellaceae</taxon>
        <taxon>Coemansia</taxon>
    </lineage>
</organism>
<accession>A0ACC1LBH2</accession>